<reference evidence="2 3" key="1">
    <citation type="submission" date="2013-11" db="EMBL/GenBank/DDBJ databases">
        <title>The Damaraland mole rat (Fukomys damarensis) genome and evolution of African mole rats.</title>
        <authorList>
            <person name="Gladyshev V.N."/>
            <person name="Fang X."/>
        </authorList>
    </citation>
    <scope>NUCLEOTIDE SEQUENCE [LARGE SCALE GENOMIC DNA]</scope>
    <source>
        <tissue evidence="2">Liver</tissue>
    </source>
</reference>
<proteinExistence type="predicted"/>
<feature type="region of interest" description="Disordered" evidence="1">
    <location>
        <begin position="131"/>
        <end position="176"/>
    </location>
</feature>
<sequence length="176" mass="19456">MAAIRPDSSSCPLHFSLTPLNPTQPGTEQALSKGPLMRWEDIKHPLLQEARFCQHGLMLMEDSCTSICPCSLQRLQDSEAPVGRGGSGELSGREASGPCYALYRLCMCHTLHSLQGDRICVPSLEIYSAATPQPGPDQRWHRPEKGDTQPSKPKRPSGHRDMQSPRPKPCAQAWRT</sequence>
<protein>
    <submittedName>
        <fullName evidence="2">Uncharacterized protein</fullName>
    </submittedName>
</protein>
<dbReference type="EMBL" id="KN122207">
    <property type="protein sequence ID" value="KFO32192.1"/>
    <property type="molecule type" value="Genomic_DNA"/>
</dbReference>
<gene>
    <name evidence="2" type="ORF">H920_06441</name>
</gene>
<evidence type="ECO:0000313" key="2">
    <source>
        <dbReference type="EMBL" id="KFO32192.1"/>
    </source>
</evidence>
<feature type="compositionally biased region" description="Basic and acidic residues" evidence="1">
    <location>
        <begin position="138"/>
        <end position="147"/>
    </location>
</feature>
<name>A0A091DMB8_FUKDA</name>
<evidence type="ECO:0000256" key="1">
    <source>
        <dbReference type="SAM" id="MobiDB-lite"/>
    </source>
</evidence>
<dbReference type="Proteomes" id="UP000028990">
    <property type="component" value="Unassembled WGS sequence"/>
</dbReference>
<accession>A0A091DMB8</accession>
<dbReference type="AlphaFoldDB" id="A0A091DMB8"/>
<organism evidence="2 3">
    <name type="scientific">Fukomys damarensis</name>
    <name type="common">Damaraland mole rat</name>
    <name type="synonym">Cryptomys damarensis</name>
    <dbReference type="NCBI Taxonomy" id="885580"/>
    <lineage>
        <taxon>Eukaryota</taxon>
        <taxon>Metazoa</taxon>
        <taxon>Chordata</taxon>
        <taxon>Craniata</taxon>
        <taxon>Vertebrata</taxon>
        <taxon>Euteleostomi</taxon>
        <taxon>Mammalia</taxon>
        <taxon>Eutheria</taxon>
        <taxon>Euarchontoglires</taxon>
        <taxon>Glires</taxon>
        <taxon>Rodentia</taxon>
        <taxon>Hystricomorpha</taxon>
        <taxon>Bathyergidae</taxon>
        <taxon>Fukomys</taxon>
    </lineage>
</organism>
<evidence type="ECO:0000313" key="3">
    <source>
        <dbReference type="Proteomes" id="UP000028990"/>
    </source>
</evidence>
<keyword evidence="3" id="KW-1185">Reference proteome</keyword>